<name>W5YFJ3_9GAMM</name>
<dbReference type="OrthoDB" id="2110899at2"/>
<proteinExistence type="inferred from homology"/>
<protein>
    <recommendedName>
        <fullName evidence="3">CzcB-like barrel-sandwich hybrid domain-containing protein</fullName>
    </recommendedName>
</protein>
<feature type="domain" description="CzcB-like barrel-sandwich hybrid" evidence="3">
    <location>
        <begin position="47"/>
        <end position="194"/>
    </location>
</feature>
<gene>
    <name evidence="4" type="ORF">AU14_02855</name>
</gene>
<feature type="chain" id="PRO_5004876527" description="CzcB-like barrel-sandwich hybrid domain-containing protein" evidence="2">
    <location>
        <begin position="24"/>
        <end position="466"/>
    </location>
</feature>
<dbReference type="Proteomes" id="UP000061489">
    <property type="component" value="Chromosome"/>
</dbReference>
<reference evidence="4 5" key="1">
    <citation type="journal article" date="2014" name="Genome Announc.">
        <title>Draft Genome Sequences of Marinobacter similis A3d10T and Marinobacter salarius R9SW1T.</title>
        <authorList>
            <person name="Ivanova E.P."/>
            <person name="Ng H.J."/>
            <person name="Webb H.K."/>
            <person name="Feng G."/>
            <person name="Oshima K."/>
            <person name="Hattori M."/>
            <person name="Ohkuma M."/>
            <person name="Sergeev A.F."/>
            <person name="Mikhailov V.V."/>
            <person name="Crawford R.J."/>
            <person name="Sawabe T."/>
        </authorList>
    </citation>
    <scope>NUCLEOTIDE SEQUENCE [LARGE SCALE GENOMIC DNA]</scope>
    <source>
        <strain evidence="4 5">A3d10</strain>
    </source>
</reference>
<evidence type="ECO:0000259" key="3">
    <source>
        <dbReference type="Pfam" id="PF25973"/>
    </source>
</evidence>
<dbReference type="Gene3D" id="2.40.50.100">
    <property type="match status" value="1"/>
</dbReference>
<dbReference type="InterPro" id="IPR006143">
    <property type="entry name" value="RND_pump_MFP"/>
</dbReference>
<dbReference type="InterPro" id="IPR058647">
    <property type="entry name" value="BSH_CzcB-like"/>
</dbReference>
<accession>W5YFJ3</accession>
<dbReference type="PANTHER" id="PTHR30469:SF15">
    <property type="entry name" value="HLYD FAMILY OF SECRETION PROTEINS"/>
    <property type="match status" value="1"/>
</dbReference>
<keyword evidence="5" id="KW-1185">Reference proteome</keyword>
<dbReference type="HOGENOM" id="CLU_586358_0_0_6"/>
<dbReference type="RefSeq" id="WP_052471942.1">
    <property type="nucleotide sequence ID" value="NZ_CP007151.1"/>
</dbReference>
<keyword evidence="2" id="KW-0732">Signal</keyword>
<dbReference type="AlphaFoldDB" id="W5YFJ3"/>
<dbReference type="GO" id="GO:1990281">
    <property type="term" value="C:efflux pump complex"/>
    <property type="evidence" value="ECO:0007669"/>
    <property type="project" value="TreeGrafter"/>
</dbReference>
<feature type="signal peptide" evidence="2">
    <location>
        <begin position="1"/>
        <end position="23"/>
    </location>
</feature>
<dbReference type="EMBL" id="CP007151">
    <property type="protein sequence ID" value="AHI27957.1"/>
    <property type="molecule type" value="Genomic_DNA"/>
</dbReference>
<dbReference type="STRING" id="1420916.AU14_02855"/>
<dbReference type="Pfam" id="PF25973">
    <property type="entry name" value="BSH_CzcB"/>
    <property type="match status" value="1"/>
</dbReference>
<sequence length="466" mass="51416">MKGKTRKSLLLALITNSVVSAHANESPRESVDDAIPVQDCVMQPSEIVDVGSAIPGVVEAIHVYRSDRVKKGTVIVELESSVERASLELARIRAGMDTAIELRQEGARFGSLTQKRKQELLRKSAISQHDVDQSETEARIAELQVRHEQDKKAISELEYHRAQMILGQRSIRSPVSGVIMERFKSVGEFVENDPLVRVAQLDPLHVEVIVPVDYWGRILPGMQAEVTTGLGVAGEYRATVERVDRVADAASGTYGVRLSLPNPDYAIPAGLRCQLSFLPQSLHEPAQIVDATEPTLPVEVTNEYPTEVCYSVGPVKDESTAQVLAERLEQTTEKLRLRSASNNVIAGYRVLALEQPNSQGTKRLLSLLDKAGINDRFVLAQGENKGRLALGYFRTRAFADQRQEGLALKGFETEILPHTKDVDQYWLDVALTGEPDLFDQLESITASLVSPAAFKPMACYPELANR</sequence>
<evidence type="ECO:0000313" key="4">
    <source>
        <dbReference type="EMBL" id="AHI27957.1"/>
    </source>
</evidence>
<evidence type="ECO:0000313" key="5">
    <source>
        <dbReference type="Proteomes" id="UP000061489"/>
    </source>
</evidence>
<organism evidence="4 5">
    <name type="scientific">Marinobacter similis</name>
    <dbReference type="NCBI Taxonomy" id="1420916"/>
    <lineage>
        <taxon>Bacteria</taxon>
        <taxon>Pseudomonadati</taxon>
        <taxon>Pseudomonadota</taxon>
        <taxon>Gammaproteobacteria</taxon>
        <taxon>Pseudomonadales</taxon>
        <taxon>Marinobacteraceae</taxon>
        <taxon>Marinobacter</taxon>
    </lineage>
</organism>
<comment type="similarity">
    <text evidence="1">Belongs to the membrane fusion protein (MFP) (TC 8.A.1) family.</text>
</comment>
<evidence type="ECO:0000256" key="2">
    <source>
        <dbReference type="SAM" id="SignalP"/>
    </source>
</evidence>
<dbReference type="SUPFAM" id="SSF111369">
    <property type="entry name" value="HlyD-like secretion proteins"/>
    <property type="match status" value="1"/>
</dbReference>
<dbReference type="PANTHER" id="PTHR30469">
    <property type="entry name" value="MULTIDRUG RESISTANCE PROTEIN MDTA"/>
    <property type="match status" value="1"/>
</dbReference>
<evidence type="ECO:0000256" key="1">
    <source>
        <dbReference type="ARBA" id="ARBA00009477"/>
    </source>
</evidence>
<dbReference type="Gene3D" id="1.10.287.470">
    <property type="entry name" value="Helix hairpin bin"/>
    <property type="match status" value="1"/>
</dbReference>
<dbReference type="NCBIfam" id="TIGR01730">
    <property type="entry name" value="RND_mfp"/>
    <property type="match status" value="1"/>
</dbReference>
<dbReference type="Gene3D" id="2.40.30.170">
    <property type="match status" value="1"/>
</dbReference>
<dbReference type="GO" id="GO:0015562">
    <property type="term" value="F:efflux transmembrane transporter activity"/>
    <property type="evidence" value="ECO:0007669"/>
    <property type="project" value="TreeGrafter"/>
</dbReference>
<dbReference type="KEGG" id="msx:AU14_02855"/>